<evidence type="ECO:0000313" key="5">
    <source>
        <dbReference type="Proteomes" id="UP000639772"/>
    </source>
</evidence>
<evidence type="ECO:0000313" key="2">
    <source>
        <dbReference type="EMBL" id="KAG0484598.1"/>
    </source>
</evidence>
<dbReference type="Proteomes" id="UP000639772">
    <property type="component" value="Unassembled WGS sequence"/>
</dbReference>
<evidence type="ECO:0000313" key="4">
    <source>
        <dbReference type="Proteomes" id="UP000636800"/>
    </source>
</evidence>
<dbReference type="InterPro" id="IPR016162">
    <property type="entry name" value="Ald_DH_N"/>
</dbReference>
<name>A0A835R9S3_VANPL</name>
<dbReference type="InterPro" id="IPR015590">
    <property type="entry name" value="Aldehyde_DH_dom"/>
</dbReference>
<dbReference type="InterPro" id="IPR016161">
    <property type="entry name" value="Ald_DH/histidinol_DH"/>
</dbReference>
<protein>
    <recommendedName>
        <fullName evidence="1">Aldehyde dehydrogenase domain-containing protein</fullName>
    </recommendedName>
</protein>
<keyword evidence="4" id="KW-1185">Reference proteome</keyword>
<evidence type="ECO:0000259" key="1">
    <source>
        <dbReference type="Pfam" id="PF00171"/>
    </source>
</evidence>
<reference evidence="4 5" key="1">
    <citation type="journal article" date="2020" name="Nat. Food">
        <title>A phased Vanilla planifolia genome enables genetic improvement of flavour and production.</title>
        <authorList>
            <person name="Hasing T."/>
            <person name="Tang H."/>
            <person name="Brym M."/>
            <person name="Khazi F."/>
            <person name="Huang T."/>
            <person name="Chambers A.H."/>
        </authorList>
    </citation>
    <scope>NUCLEOTIDE SEQUENCE [LARGE SCALE GENOMIC DNA]</scope>
    <source>
        <tissue evidence="3">Leaf</tissue>
    </source>
</reference>
<comment type="caution">
    <text evidence="3">The sequence shown here is derived from an EMBL/GenBank/DDBJ whole genome shotgun (WGS) entry which is preliminary data.</text>
</comment>
<dbReference type="GO" id="GO:0016491">
    <property type="term" value="F:oxidoreductase activity"/>
    <property type="evidence" value="ECO:0007669"/>
    <property type="project" value="InterPro"/>
</dbReference>
<sequence length="79" mass="8723">MATNCISELKIPEIKFTKLFINGRFVDSTSGKTFETRDPSSGEVIAMVAEGDKEDVDLAVKAAREAFDHGEWPRKSGFV</sequence>
<feature type="domain" description="Aldehyde dehydrogenase" evidence="1">
    <location>
        <begin position="25"/>
        <end position="73"/>
    </location>
</feature>
<evidence type="ECO:0000313" key="3">
    <source>
        <dbReference type="EMBL" id="KAG0486403.1"/>
    </source>
</evidence>
<dbReference type="Proteomes" id="UP000636800">
    <property type="component" value="Unassembled WGS sequence"/>
</dbReference>
<dbReference type="EMBL" id="JADCNL010000004">
    <property type="protein sequence ID" value="KAG0484598.1"/>
    <property type="molecule type" value="Genomic_DNA"/>
</dbReference>
<dbReference type="Gene3D" id="3.40.605.10">
    <property type="entry name" value="Aldehyde Dehydrogenase, Chain A, domain 1"/>
    <property type="match status" value="1"/>
</dbReference>
<dbReference type="AlphaFoldDB" id="A0A835R9S3"/>
<dbReference type="PANTHER" id="PTHR11699">
    <property type="entry name" value="ALDEHYDE DEHYDROGENASE-RELATED"/>
    <property type="match status" value="1"/>
</dbReference>
<dbReference type="OrthoDB" id="310895at2759"/>
<organism evidence="3 5">
    <name type="scientific">Vanilla planifolia</name>
    <name type="common">Vanilla</name>
    <dbReference type="NCBI Taxonomy" id="51239"/>
    <lineage>
        <taxon>Eukaryota</taxon>
        <taxon>Viridiplantae</taxon>
        <taxon>Streptophyta</taxon>
        <taxon>Embryophyta</taxon>
        <taxon>Tracheophyta</taxon>
        <taxon>Spermatophyta</taxon>
        <taxon>Magnoliopsida</taxon>
        <taxon>Liliopsida</taxon>
        <taxon>Asparagales</taxon>
        <taxon>Orchidaceae</taxon>
        <taxon>Vanilloideae</taxon>
        <taxon>Vanilleae</taxon>
        <taxon>Vanilla</taxon>
    </lineage>
</organism>
<dbReference type="SUPFAM" id="SSF53720">
    <property type="entry name" value="ALDH-like"/>
    <property type="match status" value="1"/>
</dbReference>
<accession>A0A835R9S3</accession>
<gene>
    <name evidence="3" type="ORF">HPP92_008498</name>
    <name evidence="2" type="ORF">HPP92_008677</name>
</gene>
<proteinExistence type="predicted"/>
<dbReference type="Pfam" id="PF00171">
    <property type="entry name" value="Aldedh"/>
    <property type="match status" value="1"/>
</dbReference>
<dbReference type="EMBL" id="JADCNM010000004">
    <property type="protein sequence ID" value="KAG0486403.1"/>
    <property type="molecule type" value="Genomic_DNA"/>
</dbReference>